<evidence type="ECO:0000313" key="7">
    <source>
        <dbReference type="EMBL" id="GAP35063.1"/>
    </source>
</evidence>
<dbReference type="GO" id="GO:0003677">
    <property type="term" value="F:DNA binding"/>
    <property type="evidence" value="ECO:0007669"/>
    <property type="project" value="UniProtKB-KW"/>
</dbReference>
<dbReference type="Proteomes" id="UP000037660">
    <property type="component" value="Unassembled WGS sequence"/>
</dbReference>
<evidence type="ECO:0000256" key="4">
    <source>
        <dbReference type="ARBA" id="ARBA00023163"/>
    </source>
</evidence>
<dbReference type="InterPro" id="IPR000847">
    <property type="entry name" value="LysR_HTH_N"/>
</dbReference>
<comment type="similarity">
    <text evidence="1">Belongs to the LysR transcriptional regulatory family.</text>
</comment>
<feature type="region of interest" description="Disordered" evidence="5">
    <location>
        <begin position="206"/>
        <end position="235"/>
    </location>
</feature>
<dbReference type="GO" id="GO:0003700">
    <property type="term" value="F:DNA-binding transcription factor activity"/>
    <property type="evidence" value="ECO:0007669"/>
    <property type="project" value="InterPro"/>
</dbReference>
<dbReference type="AlphaFoldDB" id="A0A0K8NXG2"/>
<dbReference type="Gene3D" id="1.10.10.10">
    <property type="entry name" value="Winged helix-like DNA-binding domain superfamily/Winged helix DNA-binding domain"/>
    <property type="match status" value="1"/>
</dbReference>
<feature type="domain" description="HTH lysR-type" evidence="6">
    <location>
        <begin position="30"/>
        <end position="87"/>
    </location>
</feature>
<dbReference type="InterPro" id="IPR036388">
    <property type="entry name" value="WH-like_DNA-bd_sf"/>
</dbReference>
<dbReference type="STRING" id="1547922.ISF6_0628"/>
<feature type="compositionally biased region" description="Gly residues" evidence="5">
    <location>
        <begin position="212"/>
        <end position="225"/>
    </location>
</feature>
<dbReference type="PANTHER" id="PTHR30419:SF8">
    <property type="entry name" value="NITROGEN ASSIMILATION TRANSCRIPTIONAL ACTIVATOR-RELATED"/>
    <property type="match status" value="1"/>
</dbReference>
<gene>
    <name evidence="7" type="ORF">ISF6_0628</name>
</gene>
<dbReference type="GO" id="GO:0005829">
    <property type="term" value="C:cytosol"/>
    <property type="evidence" value="ECO:0007669"/>
    <property type="project" value="TreeGrafter"/>
</dbReference>
<dbReference type="PRINTS" id="PR00039">
    <property type="entry name" value="HTHLYSR"/>
</dbReference>
<accession>A0A0K8NXG2</accession>
<dbReference type="Gene3D" id="3.40.190.10">
    <property type="entry name" value="Periplasmic binding protein-like II"/>
    <property type="match status" value="3"/>
</dbReference>
<sequence length="365" mass="37573">MAITVGDDVPAAAPADAAAGLRDEALAGRLRLRHLQCVLAVADTAHLGRAAERLCITQPAVTKTLNELEALLGQRLFERSRQGTRVLEAAAPFLRHAREALRALGAAVDSVAPGREAGALRVGALPTVAAALLTPVLASGLARDPALRLQLHTGRNAALLAQLRAGELDLVLGRLGDPEAMAGLAFEPLRAEPLVIAMRPGHALAPDVAGRGPAGGPARRGGHGPGPVPPPAGLDGVPPPASFGACLLLLPLPGTQIRQVADAFLARHGLVPRAGLVETLDGALALALVQDADALWITPLSAVVRELAAGRLQRWPTAITPSEAIGLLRRADSPPGPAALRLGAALRSVAAPRDATVTRRPRARR</sequence>
<reference evidence="8" key="1">
    <citation type="submission" date="2015-07" db="EMBL/GenBank/DDBJ databases">
        <title>Discovery of a poly(ethylene terephthalate assimilation.</title>
        <authorList>
            <person name="Yoshida S."/>
            <person name="Hiraga K."/>
            <person name="Takehana T."/>
            <person name="Taniguchi I."/>
            <person name="Yamaji H."/>
            <person name="Maeda Y."/>
            <person name="Toyohara K."/>
            <person name="Miyamoto K."/>
            <person name="Kimura Y."/>
            <person name="Oda K."/>
        </authorList>
    </citation>
    <scope>NUCLEOTIDE SEQUENCE [LARGE SCALE GENOMIC DNA]</scope>
    <source>
        <strain evidence="8">NBRC 110686 / TISTR 2288 / 201-F6</strain>
    </source>
</reference>
<organism evidence="7 8">
    <name type="scientific">Piscinibacter sakaiensis</name>
    <name type="common">Ideonella sakaiensis</name>
    <dbReference type="NCBI Taxonomy" id="1547922"/>
    <lineage>
        <taxon>Bacteria</taxon>
        <taxon>Pseudomonadati</taxon>
        <taxon>Pseudomonadota</taxon>
        <taxon>Betaproteobacteria</taxon>
        <taxon>Burkholderiales</taxon>
        <taxon>Sphaerotilaceae</taxon>
        <taxon>Piscinibacter</taxon>
    </lineage>
</organism>
<keyword evidence="4" id="KW-0804">Transcription</keyword>
<dbReference type="InterPro" id="IPR005119">
    <property type="entry name" value="LysR_subst-bd"/>
</dbReference>
<evidence type="ECO:0000256" key="2">
    <source>
        <dbReference type="ARBA" id="ARBA00023015"/>
    </source>
</evidence>
<comment type="caution">
    <text evidence="7">The sequence shown here is derived from an EMBL/GenBank/DDBJ whole genome shotgun (WGS) entry which is preliminary data.</text>
</comment>
<keyword evidence="2" id="KW-0805">Transcription regulation</keyword>
<dbReference type="InterPro" id="IPR036390">
    <property type="entry name" value="WH_DNA-bd_sf"/>
</dbReference>
<dbReference type="InterPro" id="IPR050950">
    <property type="entry name" value="HTH-type_LysR_regulators"/>
</dbReference>
<evidence type="ECO:0000256" key="1">
    <source>
        <dbReference type="ARBA" id="ARBA00009437"/>
    </source>
</evidence>
<protein>
    <recommendedName>
        <fullName evidence="6">HTH lysR-type domain-containing protein</fullName>
    </recommendedName>
</protein>
<dbReference type="Pfam" id="PF00126">
    <property type="entry name" value="HTH_1"/>
    <property type="match status" value="1"/>
</dbReference>
<evidence type="ECO:0000259" key="6">
    <source>
        <dbReference type="PROSITE" id="PS50931"/>
    </source>
</evidence>
<dbReference type="Pfam" id="PF03466">
    <property type="entry name" value="LysR_substrate"/>
    <property type="match status" value="2"/>
</dbReference>
<keyword evidence="8" id="KW-1185">Reference proteome</keyword>
<evidence type="ECO:0000313" key="8">
    <source>
        <dbReference type="Proteomes" id="UP000037660"/>
    </source>
</evidence>
<dbReference type="PROSITE" id="PS50931">
    <property type="entry name" value="HTH_LYSR"/>
    <property type="match status" value="1"/>
</dbReference>
<keyword evidence="3" id="KW-0238">DNA-binding</keyword>
<dbReference type="SUPFAM" id="SSF46785">
    <property type="entry name" value="Winged helix' DNA-binding domain"/>
    <property type="match status" value="1"/>
</dbReference>
<dbReference type="SUPFAM" id="SSF53850">
    <property type="entry name" value="Periplasmic binding protein-like II"/>
    <property type="match status" value="1"/>
</dbReference>
<dbReference type="EMBL" id="BBYR01000013">
    <property type="protein sequence ID" value="GAP35063.1"/>
    <property type="molecule type" value="Genomic_DNA"/>
</dbReference>
<dbReference type="PANTHER" id="PTHR30419">
    <property type="entry name" value="HTH-TYPE TRANSCRIPTIONAL REGULATOR YBHD"/>
    <property type="match status" value="1"/>
</dbReference>
<name>A0A0K8NXG2_PISS1</name>
<proteinExistence type="inferred from homology"/>
<feature type="compositionally biased region" description="Pro residues" evidence="5">
    <location>
        <begin position="226"/>
        <end position="235"/>
    </location>
</feature>
<dbReference type="RefSeq" id="WP_197284579.1">
    <property type="nucleotide sequence ID" value="NZ_BBYR01000013.1"/>
</dbReference>
<evidence type="ECO:0000256" key="3">
    <source>
        <dbReference type="ARBA" id="ARBA00023125"/>
    </source>
</evidence>
<reference evidence="7 8" key="2">
    <citation type="journal article" date="2016" name="Science">
        <title>A bacterium that degrades and assimilates poly(ethylene terephthalate).</title>
        <authorList>
            <person name="Yoshida S."/>
            <person name="Hiraga K."/>
            <person name="Takehana T."/>
            <person name="Taniguchi I."/>
            <person name="Yamaji H."/>
            <person name="Maeda Y."/>
            <person name="Toyohara K."/>
            <person name="Miyamoto K."/>
            <person name="Kimura Y."/>
            <person name="Oda K."/>
        </authorList>
    </citation>
    <scope>NUCLEOTIDE SEQUENCE [LARGE SCALE GENOMIC DNA]</scope>
    <source>
        <strain evidence="8">NBRC 110686 / TISTR 2288 / 201-F6</strain>
    </source>
</reference>
<evidence type="ECO:0000256" key="5">
    <source>
        <dbReference type="SAM" id="MobiDB-lite"/>
    </source>
</evidence>